<evidence type="ECO:0000313" key="2">
    <source>
        <dbReference type="EMBL" id="QEX14821.1"/>
    </source>
</evidence>
<evidence type="ECO:0000313" key="3">
    <source>
        <dbReference type="Proteomes" id="UP000326202"/>
    </source>
</evidence>
<sequence>MNIKIKILGWLHTLLGGIGLIAGLALCGGLWFSPDDDSTAALLYVGPLFSIVAVFLFLPGLIGGIGLLRLQPWARILIIILSGLEVLNFPIGTVLGGFGLWVLLDREVKTAFAGSAEPTLRAAS</sequence>
<dbReference type="KEGG" id="htq:FRZ44_00960"/>
<keyword evidence="1" id="KW-1133">Transmembrane helix</keyword>
<protein>
    <submittedName>
        <fullName evidence="2">Uncharacterized protein</fullName>
    </submittedName>
</protein>
<organism evidence="2 3">
    <name type="scientific">Hypericibacter terrae</name>
    <dbReference type="NCBI Taxonomy" id="2602015"/>
    <lineage>
        <taxon>Bacteria</taxon>
        <taxon>Pseudomonadati</taxon>
        <taxon>Pseudomonadota</taxon>
        <taxon>Alphaproteobacteria</taxon>
        <taxon>Rhodospirillales</taxon>
        <taxon>Dongiaceae</taxon>
        <taxon>Hypericibacter</taxon>
    </lineage>
</organism>
<feature type="transmembrane region" description="Helical" evidence="1">
    <location>
        <begin position="44"/>
        <end position="70"/>
    </location>
</feature>
<keyword evidence="1" id="KW-0472">Membrane</keyword>
<name>A0A5J6MCT8_9PROT</name>
<keyword evidence="3" id="KW-1185">Reference proteome</keyword>
<dbReference type="OrthoDB" id="8758239at2"/>
<gene>
    <name evidence="2" type="ORF">FRZ44_00960</name>
</gene>
<reference evidence="2 3" key="1">
    <citation type="submission" date="2019-08" db="EMBL/GenBank/DDBJ databases">
        <title>Hyperibacter terrae gen. nov., sp. nov. and Hyperibacter viscosus sp. nov., two new members in the family Rhodospirillaceae isolated from the rhizosphere of Hypericum perforatum.</title>
        <authorList>
            <person name="Noviana Z."/>
        </authorList>
    </citation>
    <scope>NUCLEOTIDE SEQUENCE [LARGE SCALE GENOMIC DNA]</scope>
    <source>
        <strain evidence="2 3">R5913</strain>
    </source>
</reference>
<keyword evidence="1" id="KW-0812">Transmembrane</keyword>
<feature type="transmembrane region" description="Helical" evidence="1">
    <location>
        <begin position="77"/>
        <end position="104"/>
    </location>
</feature>
<dbReference type="Proteomes" id="UP000326202">
    <property type="component" value="Chromosome"/>
</dbReference>
<dbReference type="EMBL" id="CP042906">
    <property type="protein sequence ID" value="QEX14821.1"/>
    <property type="molecule type" value="Genomic_DNA"/>
</dbReference>
<accession>A0A5J6MCT8</accession>
<proteinExistence type="predicted"/>
<dbReference type="AlphaFoldDB" id="A0A5J6MCT8"/>
<dbReference type="RefSeq" id="WP_151175332.1">
    <property type="nucleotide sequence ID" value="NZ_CP042906.1"/>
</dbReference>
<evidence type="ECO:0000256" key="1">
    <source>
        <dbReference type="SAM" id="Phobius"/>
    </source>
</evidence>
<feature type="transmembrane region" description="Helical" evidence="1">
    <location>
        <begin position="7"/>
        <end position="32"/>
    </location>
</feature>